<dbReference type="Proteomes" id="UP000821865">
    <property type="component" value="Chromosome 4"/>
</dbReference>
<protein>
    <submittedName>
        <fullName evidence="1">Uncharacterized protein</fullName>
    </submittedName>
</protein>
<gene>
    <name evidence="1" type="ORF">HPB49_025582</name>
</gene>
<comment type="caution">
    <text evidence="1">The sequence shown here is derived from an EMBL/GenBank/DDBJ whole genome shotgun (WGS) entry which is preliminary data.</text>
</comment>
<dbReference type="EMBL" id="CM023473">
    <property type="protein sequence ID" value="KAH7955223.1"/>
    <property type="molecule type" value="Genomic_DNA"/>
</dbReference>
<evidence type="ECO:0000313" key="2">
    <source>
        <dbReference type="Proteomes" id="UP000821865"/>
    </source>
</evidence>
<organism evidence="1 2">
    <name type="scientific">Dermacentor silvarum</name>
    <name type="common">Tick</name>
    <dbReference type="NCBI Taxonomy" id="543639"/>
    <lineage>
        <taxon>Eukaryota</taxon>
        <taxon>Metazoa</taxon>
        <taxon>Ecdysozoa</taxon>
        <taxon>Arthropoda</taxon>
        <taxon>Chelicerata</taxon>
        <taxon>Arachnida</taxon>
        <taxon>Acari</taxon>
        <taxon>Parasitiformes</taxon>
        <taxon>Ixodida</taxon>
        <taxon>Ixodoidea</taxon>
        <taxon>Ixodidae</taxon>
        <taxon>Rhipicephalinae</taxon>
        <taxon>Dermacentor</taxon>
    </lineage>
</organism>
<proteinExistence type="predicted"/>
<name>A0ACB8D1R8_DERSI</name>
<accession>A0ACB8D1R8</accession>
<evidence type="ECO:0000313" key="1">
    <source>
        <dbReference type="EMBL" id="KAH7955223.1"/>
    </source>
</evidence>
<reference evidence="1" key="1">
    <citation type="submission" date="2020-05" db="EMBL/GenBank/DDBJ databases">
        <title>Large-scale comparative analyses of tick genomes elucidate their genetic diversity and vector capacities.</title>
        <authorList>
            <person name="Jia N."/>
            <person name="Wang J."/>
            <person name="Shi W."/>
            <person name="Du L."/>
            <person name="Sun Y."/>
            <person name="Zhan W."/>
            <person name="Jiang J."/>
            <person name="Wang Q."/>
            <person name="Zhang B."/>
            <person name="Ji P."/>
            <person name="Sakyi L.B."/>
            <person name="Cui X."/>
            <person name="Yuan T."/>
            <person name="Jiang B."/>
            <person name="Yang W."/>
            <person name="Lam T.T.-Y."/>
            <person name="Chang Q."/>
            <person name="Ding S."/>
            <person name="Wang X."/>
            <person name="Zhu J."/>
            <person name="Ruan X."/>
            <person name="Zhao L."/>
            <person name="Wei J."/>
            <person name="Que T."/>
            <person name="Du C."/>
            <person name="Cheng J."/>
            <person name="Dai P."/>
            <person name="Han X."/>
            <person name="Huang E."/>
            <person name="Gao Y."/>
            <person name="Liu J."/>
            <person name="Shao H."/>
            <person name="Ye R."/>
            <person name="Li L."/>
            <person name="Wei W."/>
            <person name="Wang X."/>
            <person name="Wang C."/>
            <person name="Yang T."/>
            <person name="Huo Q."/>
            <person name="Li W."/>
            <person name="Guo W."/>
            <person name="Chen H."/>
            <person name="Zhou L."/>
            <person name="Ni X."/>
            <person name="Tian J."/>
            <person name="Zhou Y."/>
            <person name="Sheng Y."/>
            <person name="Liu T."/>
            <person name="Pan Y."/>
            <person name="Xia L."/>
            <person name="Li J."/>
            <person name="Zhao F."/>
            <person name="Cao W."/>
        </authorList>
    </citation>
    <scope>NUCLEOTIDE SEQUENCE</scope>
    <source>
        <strain evidence="1">Dsil-2018</strain>
    </source>
</reference>
<keyword evidence="2" id="KW-1185">Reference proteome</keyword>
<sequence length="280" mass="30806">MDVCYTCGRLGHRSDVYPSPEQVLCRGCGVTNPDEQHSCDPKCKLCGEAHFTAAKECKKRFQTPYAWFDAKEENALATLSGGKEASHHHPSIMRNTFQLYPVKGTQALKNWTHRPVRQPRPFPIQGRSKSRGRSRSRGRTASRGMRIRINSGSRIRPARRTRSSSRPRGNQTGPVPGSSAATTWADIIHGRQVERSPADPRSASPIGHVTMATAMQITVEGEDISSDEFENSAGWTTAVSKRKSSTKDAPRQVDPAGARRSARLPGDARLREPDPAPEAV</sequence>